<name>X1HW24_9ZZZZ</name>
<dbReference type="SUPFAM" id="SSF51735">
    <property type="entry name" value="NAD(P)-binding Rossmann-fold domains"/>
    <property type="match status" value="1"/>
</dbReference>
<dbReference type="UniPathway" id="UPA00796">
    <property type="reaction ID" value="UER00771"/>
</dbReference>
<keyword evidence="3" id="KW-0520">NAD</keyword>
<reference evidence="6" key="1">
    <citation type="journal article" date="2014" name="Front. Microbiol.">
        <title>High frequency of phylogenetically diverse reductive dehalogenase-homologous genes in deep subseafloor sedimentary metagenomes.</title>
        <authorList>
            <person name="Kawai M."/>
            <person name="Futagami T."/>
            <person name="Toyoda A."/>
            <person name="Takaki Y."/>
            <person name="Nishi S."/>
            <person name="Hori S."/>
            <person name="Arai W."/>
            <person name="Tsubouchi T."/>
            <person name="Morono Y."/>
            <person name="Uchiyama I."/>
            <person name="Ito T."/>
            <person name="Fujiyama A."/>
            <person name="Inagaki F."/>
            <person name="Takami H."/>
        </authorList>
    </citation>
    <scope>NUCLEOTIDE SEQUENCE</scope>
    <source>
        <strain evidence="6">Expedition CK06-06</strain>
    </source>
</reference>
<sequence length="237" mass="25804">MSVLVTGGAGFIGSHLAERLLKGGNKVAVVDNLSTGSLENIESFKKYCGFDFVEGDICDAGLMERLAEQCDVIYHLAAAVGVELIADRPVHTIETNIGGTEVVLDAANKFKKKILIASSSEIYGKSEAVSFCEDDDIVLGSTSLSRWSYACSKAIDEFLGLAFYQQYGLGVVIGRFFNTIGPRQTGQYGMVVPRFVQRALRNEPVLIYGTGRQRRCFCYVGDLVEAVINLMNCEEAV</sequence>
<keyword evidence="2" id="KW-0210">Decarboxylase</keyword>
<dbReference type="InterPro" id="IPR036291">
    <property type="entry name" value="NAD(P)-bd_dom_sf"/>
</dbReference>
<feature type="domain" description="NAD-dependent epimerase/dehydratase" evidence="5">
    <location>
        <begin position="3"/>
        <end position="232"/>
    </location>
</feature>
<dbReference type="GO" id="GO:0048040">
    <property type="term" value="F:UDP-glucuronate decarboxylase activity"/>
    <property type="evidence" value="ECO:0007669"/>
    <property type="project" value="TreeGrafter"/>
</dbReference>
<dbReference type="GO" id="GO:0005737">
    <property type="term" value="C:cytoplasm"/>
    <property type="evidence" value="ECO:0007669"/>
    <property type="project" value="TreeGrafter"/>
</dbReference>
<comment type="cofactor">
    <cofactor evidence="1">
        <name>NAD(+)</name>
        <dbReference type="ChEBI" id="CHEBI:57540"/>
    </cofactor>
</comment>
<accession>X1HW24</accession>
<evidence type="ECO:0000256" key="4">
    <source>
        <dbReference type="ARBA" id="ARBA00023239"/>
    </source>
</evidence>
<comment type="caution">
    <text evidence="6">The sequence shown here is derived from an EMBL/GenBank/DDBJ whole genome shotgun (WGS) entry which is preliminary data.</text>
</comment>
<dbReference type="GO" id="GO:0070403">
    <property type="term" value="F:NAD+ binding"/>
    <property type="evidence" value="ECO:0007669"/>
    <property type="project" value="InterPro"/>
</dbReference>
<evidence type="ECO:0000256" key="2">
    <source>
        <dbReference type="ARBA" id="ARBA00022793"/>
    </source>
</evidence>
<keyword evidence="4" id="KW-0456">Lyase</keyword>
<gene>
    <name evidence="6" type="ORF">S03H2_34731</name>
</gene>
<dbReference type="GO" id="GO:0042732">
    <property type="term" value="P:D-xylose metabolic process"/>
    <property type="evidence" value="ECO:0007669"/>
    <property type="project" value="InterPro"/>
</dbReference>
<organism evidence="6">
    <name type="scientific">marine sediment metagenome</name>
    <dbReference type="NCBI Taxonomy" id="412755"/>
    <lineage>
        <taxon>unclassified sequences</taxon>
        <taxon>metagenomes</taxon>
        <taxon>ecological metagenomes</taxon>
    </lineage>
</organism>
<dbReference type="PANTHER" id="PTHR43078:SF6">
    <property type="entry name" value="UDP-GLUCURONIC ACID DECARBOXYLASE 1"/>
    <property type="match status" value="1"/>
</dbReference>
<dbReference type="InterPro" id="IPR044516">
    <property type="entry name" value="UXS-like"/>
</dbReference>
<evidence type="ECO:0000313" key="6">
    <source>
        <dbReference type="EMBL" id="GAH58009.1"/>
    </source>
</evidence>
<dbReference type="Gene3D" id="3.40.50.720">
    <property type="entry name" value="NAD(P)-binding Rossmann-like Domain"/>
    <property type="match status" value="1"/>
</dbReference>
<evidence type="ECO:0000259" key="5">
    <source>
        <dbReference type="Pfam" id="PF01370"/>
    </source>
</evidence>
<protein>
    <recommendedName>
        <fullName evidence="5">NAD-dependent epimerase/dehydratase domain-containing protein</fullName>
    </recommendedName>
</protein>
<proteinExistence type="predicted"/>
<dbReference type="EMBL" id="BARU01021210">
    <property type="protein sequence ID" value="GAH58009.1"/>
    <property type="molecule type" value="Genomic_DNA"/>
</dbReference>
<feature type="non-terminal residue" evidence="6">
    <location>
        <position position="237"/>
    </location>
</feature>
<evidence type="ECO:0000256" key="1">
    <source>
        <dbReference type="ARBA" id="ARBA00001911"/>
    </source>
</evidence>
<dbReference type="GO" id="GO:0033320">
    <property type="term" value="P:UDP-D-xylose biosynthetic process"/>
    <property type="evidence" value="ECO:0007669"/>
    <property type="project" value="UniProtKB-UniPathway"/>
</dbReference>
<dbReference type="Pfam" id="PF01370">
    <property type="entry name" value="Epimerase"/>
    <property type="match status" value="1"/>
</dbReference>
<evidence type="ECO:0000256" key="3">
    <source>
        <dbReference type="ARBA" id="ARBA00023027"/>
    </source>
</evidence>
<dbReference type="AlphaFoldDB" id="X1HW24"/>
<dbReference type="InterPro" id="IPR001509">
    <property type="entry name" value="Epimerase_deHydtase"/>
</dbReference>
<dbReference type="PANTHER" id="PTHR43078">
    <property type="entry name" value="UDP-GLUCURONIC ACID DECARBOXYLASE-RELATED"/>
    <property type="match status" value="1"/>
</dbReference>